<evidence type="ECO:0000313" key="2">
    <source>
        <dbReference type="Proteomes" id="UP000887572"/>
    </source>
</evidence>
<accession>A0A914I7F4</accession>
<dbReference type="Proteomes" id="UP000887572">
    <property type="component" value="Unplaced"/>
</dbReference>
<feature type="region of interest" description="Disordered" evidence="1">
    <location>
        <begin position="56"/>
        <end position="117"/>
    </location>
</feature>
<sequence length="378" mass="40322">MSKRRRMDTTEPALSDSTQEMMDTEDSPKKIPIFSLSPLHPVKSLGLQARELPNFSFKPITKPSPSPGNTGKSPTSSGSNVPGYEDLSPEIIVLDDPGPAPSRQHKNSEQTTPPPLATANVRLVSVLDFPDGDKTAESISSLSSSINWEEIVAQAWGLPMSDSPGPGPEEKSENPPHTNPTPSSLTEQVLKSTLISLLDPTGSSNFLSPQENTSAPPPASSQTSANAQPTSKTQGIQRRPSPTPSPPFENKGFSNGSAESPPPHITPPPKAVKYQIAQHFPILVAAKASQGPGHAEKWPDYLVPQPIPGKTLLNGDCIFSPPPSAPFPNRNPESWHHHPPPPPCGSATKGWARSSTKSSCPPTWSKELSSARKPSKHP</sequence>
<evidence type="ECO:0000313" key="3">
    <source>
        <dbReference type="WBParaSite" id="Gr19_v10_g761.t1"/>
    </source>
</evidence>
<organism evidence="2 3">
    <name type="scientific">Globodera rostochiensis</name>
    <name type="common">Golden nematode worm</name>
    <name type="synonym">Heterodera rostochiensis</name>
    <dbReference type="NCBI Taxonomy" id="31243"/>
    <lineage>
        <taxon>Eukaryota</taxon>
        <taxon>Metazoa</taxon>
        <taxon>Ecdysozoa</taxon>
        <taxon>Nematoda</taxon>
        <taxon>Chromadorea</taxon>
        <taxon>Rhabditida</taxon>
        <taxon>Tylenchina</taxon>
        <taxon>Tylenchomorpha</taxon>
        <taxon>Tylenchoidea</taxon>
        <taxon>Heteroderidae</taxon>
        <taxon>Heteroderinae</taxon>
        <taxon>Globodera</taxon>
    </lineage>
</organism>
<feature type="compositionally biased region" description="Polar residues" evidence="1">
    <location>
        <begin position="353"/>
        <end position="368"/>
    </location>
</feature>
<dbReference type="WBParaSite" id="Gr19_v10_g761.t1">
    <property type="protein sequence ID" value="Gr19_v10_g761.t1"/>
    <property type="gene ID" value="Gr19_v10_g761"/>
</dbReference>
<reference evidence="3" key="1">
    <citation type="submission" date="2022-11" db="UniProtKB">
        <authorList>
            <consortium name="WormBaseParasite"/>
        </authorList>
    </citation>
    <scope>IDENTIFICATION</scope>
</reference>
<keyword evidence="2" id="KW-1185">Reference proteome</keyword>
<feature type="compositionally biased region" description="Pro residues" evidence="1">
    <location>
        <begin position="260"/>
        <end position="270"/>
    </location>
</feature>
<feature type="region of interest" description="Disordered" evidence="1">
    <location>
        <begin position="155"/>
        <end position="273"/>
    </location>
</feature>
<evidence type="ECO:0000256" key="1">
    <source>
        <dbReference type="SAM" id="MobiDB-lite"/>
    </source>
</evidence>
<feature type="region of interest" description="Disordered" evidence="1">
    <location>
        <begin position="323"/>
        <end position="378"/>
    </location>
</feature>
<dbReference type="AlphaFoldDB" id="A0A914I7F4"/>
<name>A0A914I7F4_GLORO</name>
<feature type="compositionally biased region" description="Low complexity" evidence="1">
    <location>
        <begin position="220"/>
        <end position="231"/>
    </location>
</feature>
<protein>
    <submittedName>
        <fullName evidence="3">DNA2/NAM7 helicase helicase domain-containing protein</fullName>
    </submittedName>
</protein>
<feature type="compositionally biased region" description="Polar residues" evidence="1">
    <location>
        <begin position="67"/>
        <end position="80"/>
    </location>
</feature>
<feature type="compositionally biased region" description="Polar residues" evidence="1">
    <location>
        <begin position="180"/>
        <end position="211"/>
    </location>
</feature>
<proteinExistence type="predicted"/>
<feature type="region of interest" description="Disordered" evidence="1">
    <location>
        <begin position="1"/>
        <end position="35"/>
    </location>
</feature>